<reference evidence="2 3" key="1">
    <citation type="submission" date="2017-04" db="EMBL/GenBank/DDBJ databases">
        <title>Whole Genome Sequence of 1,4-Dioxane Degrading Bacterium Mycobacterium dioxanotrophicus PH-06.</title>
        <authorList>
            <person name="He Y."/>
        </authorList>
    </citation>
    <scope>NUCLEOTIDE SEQUENCE [LARGE SCALE GENOMIC DNA]</scope>
    <source>
        <strain evidence="2 3">PH-06</strain>
    </source>
</reference>
<dbReference type="Proteomes" id="UP000195331">
    <property type="component" value="Chromosome"/>
</dbReference>
<organism evidence="2 3">
    <name type="scientific">Mycobacterium dioxanotrophicus</name>
    <dbReference type="NCBI Taxonomy" id="482462"/>
    <lineage>
        <taxon>Bacteria</taxon>
        <taxon>Bacillati</taxon>
        <taxon>Actinomycetota</taxon>
        <taxon>Actinomycetes</taxon>
        <taxon>Mycobacteriales</taxon>
        <taxon>Mycobacteriaceae</taxon>
        <taxon>Mycobacterium</taxon>
    </lineage>
</organism>
<protein>
    <submittedName>
        <fullName evidence="2">Uncharacterized protein</fullName>
    </submittedName>
</protein>
<dbReference type="AlphaFoldDB" id="A0A1Y0BZI3"/>
<feature type="region of interest" description="Disordered" evidence="1">
    <location>
        <begin position="86"/>
        <end position="110"/>
    </location>
</feature>
<keyword evidence="3" id="KW-1185">Reference proteome</keyword>
<evidence type="ECO:0000313" key="3">
    <source>
        <dbReference type="Proteomes" id="UP000195331"/>
    </source>
</evidence>
<evidence type="ECO:0000256" key="1">
    <source>
        <dbReference type="SAM" id="MobiDB-lite"/>
    </source>
</evidence>
<feature type="compositionally biased region" description="Basic and acidic residues" evidence="1">
    <location>
        <begin position="93"/>
        <end position="110"/>
    </location>
</feature>
<name>A0A1Y0BZI3_9MYCO</name>
<accession>A0A1Y0BZI3</accession>
<dbReference type="EMBL" id="CP020809">
    <property type="protein sequence ID" value="ART68330.1"/>
    <property type="molecule type" value="Genomic_DNA"/>
</dbReference>
<sequence length="110" mass="11864">MLGPFDSLNLGVENRGLTVVVDREVEVSLLAIGVFNLESHQASLGLTFQDAFPCPFLAIVSGDAKSDNRSSKGGYGSDPLRHRAVVDLSVPPDTRRVTHREQDCEKNGLG</sequence>
<evidence type="ECO:0000313" key="2">
    <source>
        <dbReference type="EMBL" id="ART68330.1"/>
    </source>
</evidence>
<gene>
    <name evidence="2" type="ORF">BTO20_06810</name>
</gene>
<proteinExistence type="predicted"/>
<dbReference type="KEGG" id="mdx:BTO20_06810"/>